<dbReference type="Proteomes" id="UP000479000">
    <property type="component" value="Unassembled WGS sequence"/>
</dbReference>
<protein>
    <submittedName>
        <fullName evidence="2">Uncharacterized protein</fullName>
    </submittedName>
</protein>
<sequence>MFARNMVSDEKEVGNFLLPGTSGLRLDIKAIYRDRCEIKMHFLDAGNRINFAGGLPLAANDVETLTDSSECVAHRCNQNFTAKTDRTPTNQSEGPFSRMRKGDIQRR</sequence>
<feature type="compositionally biased region" description="Polar residues" evidence="1">
    <location>
        <begin position="79"/>
        <end position="94"/>
    </location>
</feature>
<evidence type="ECO:0000256" key="1">
    <source>
        <dbReference type="SAM" id="MobiDB-lite"/>
    </source>
</evidence>
<proteinExistence type="predicted"/>
<reference evidence="2 3" key="1">
    <citation type="submission" date="2020-02" db="EMBL/GenBank/DDBJ databases">
        <authorList>
            <person name="Ferguson B K."/>
        </authorList>
    </citation>
    <scope>NUCLEOTIDE SEQUENCE [LARGE SCALE GENOMIC DNA]</scope>
</reference>
<dbReference type="EMBL" id="CADCXU010007608">
    <property type="protein sequence ID" value="CAA9998891.1"/>
    <property type="molecule type" value="Genomic_DNA"/>
</dbReference>
<evidence type="ECO:0000313" key="2">
    <source>
        <dbReference type="EMBL" id="CAA9998891.1"/>
    </source>
</evidence>
<dbReference type="AlphaFoldDB" id="A0A6H5G7U0"/>
<keyword evidence="3" id="KW-1185">Reference proteome</keyword>
<name>A0A6H5G7U0_9HEMI</name>
<feature type="region of interest" description="Disordered" evidence="1">
    <location>
        <begin position="79"/>
        <end position="107"/>
    </location>
</feature>
<gene>
    <name evidence="2" type="ORF">NTEN_LOCUS5174</name>
</gene>
<organism evidence="2 3">
    <name type="scientific">Nesidiocoris tenuis</name>
    <dbReference type="NCBI Taxonomy" id="355587"/>
    <lineage>
        <taxon>Eukaryota</taxon>
        <taxon>Metazoa</taxon>
        <taxon>Ecdysozoa</taxon>
        <taxon>Arthropoda</taxon>
        <taxon>Hexapoda</taxon>
        <taxon>Insecta</taxon>
        <taxon>Pterygota</taxon>
        <taxon>Neoptera</taxon>
        <taxon>Paraneoptera</taxon>
        <taxon>Hemiptera</taxon>
        <taxon>Heteroptera</taxon>
        <taxon>Panheteroptera</taxon>
        <taxon>Cimicomorpha</taxon>
        <taxon>Miridae</taxon>
        <taxon>Dicyphina</taxon>
        <taxon>Nesidiocoris</taxon>
    </lineage>
</organism>
<feature type="non-terminal residue" evidence="2">
    <location>
        <position position="107"/>
    </location>
</feature>
<accession>A0A6H5G7U0</accession>
<evidence type="ECO:0000313" key="3">
    <source>
        <dbReference type="Proteomes" id="UP000479000"/>
    </source>
</evidence>